<dbReference type="PANTHER" id="PTHR47481">
    <property type="match status" value="1"/>
</dbReference>
<dbReference type="Proteomes" id="UP000828251">
    <property type="component" value="Unassembled WGS sequence"/>
</dbReference>
<dbReference type="EMBL" id="JAIQCV010000011">
    <property type="protein sequence ID" value="KAH1045840.1"/>
    <property type="molecule type" value="Genomic_DNA"/>
</dbReference>
<keyword evidence="2" id="KW-1185">Reference proteome</keyword>
<dbReference type="AlphaFoldDB" id="A0A9D3UJ35"/>
<evidence type="ECO:0000313" key="2">
    <source>
        <dbReference type="Proteomes" id="UP000828251"/>
    </source>
</evidence>
<comment type="caution">
    <text evidence="1">The sequence shown here is derived from an EMBL/GenBank/DDBJ whole genome shotgun (WGS) entry which is preliminary data.</text>
</comment>
<dbReference type="OrthoDB" id="1749397at2759"/>
<reference evidence="1 2" key="1">
    <citation type="journal article" date="2021" name="Plant Biotechnol. J.">
        <title>Multi-omics assisted identification of the key and species-specific regulatory components of drought-tolerant mechanisms in Gossypium stocksii.</title>
        <authorList>
            <person name="Yu D."/>
            <person name="Ke L."/>
            <person name="Zhang D."/>
            <person name="Wu Y."/>
            <person name="Sun Y."/>
            <person name="Mei J."/>
            <person name="Sun J."/>
            <person name="Sun Y."/>
        </authorList>
    </citation>
    <scope>NUCLEOTIDE SEQUENCE [LARGE SCALE GENOMIC DNA]</scope>
    <source>
        <strain evidence="2">cv. E1</strain>
        <tissue evidence="1">Leaf</tissue>
    </source>
</reference>
<gene>
    <name evidence="1" type="ORF">J1N35_036624</name>
</gene>
<dbReference type="Pfam" id="PF14223">
    <property type="entry name" value="Retrotran_gag_2"/>
    <property type="match status" value="1"/>
</dbReference>
<protein>
    <recommendedName>
        <fullName evidence="3">Retrotransposon Copia-like N-terminal domain-containing protein</fullName>
    </recommendedName>
</protein>
<name>A0A9D3UJ35_9ROSI</name>
<evidence type="ECO:0000313" key="1">
    <source>
        <dbReference type="EMBL" id="KAH1045840.1"/>
    </source>
</evidence>
<sequence length="189" mass="20815">MATKTVPVVDTPRHSFNTGKIVHSQGYDLEGFMLGTIPVPSPLTIGNKGQLVANPAFLVHKKQDKFLASWLLSTVTDDILVHLTTTKTSFKIWTTIERRFSANSNINILSMRHVLYSLKNANLIVKEYLSKVKSLSDSLIVAGSLVTKQEQVSIILAGLSIEYESIRVLASATPMSLDLLTKMLLDCEA</sequence>
<organism evidence="1 2">
    <name type="scientific">Gossypium stocksii</name>
    <dbReference type="NCBI Taxonomy" id="47602"/>
    <lineage>
        <taxon>Eukaryota</taxon>
        <taxon>Viridiplantae</taxon>
        <taxon>Streptophyta</taxon>
        <taxon>Embryophyta</taxon>
        <taxon>Tracheophyta</taxon>
        <taxon>Spermatophyta</taxon>
        <taxon>Magnoliopsida</taxon>
        <taxon>eudicotyledons</taxon>
        <taxon>Gunneridae</taxon>
        <taxon>Pentapetalae</taxon>
        <taxon>rosids</taxon>
        <taxon>malvids</taxon>
        <taxon>Malvales</taxon>
        <taxon>Malvaceae</taxon>
        <taxon>Malvoideae</taxon>
        <taxon>Gossypium</taxon>
    </lineage>
</organism>
<dbReference type="PANTHER" id="PTHR47481:SF10">
    <property type="entry name" value="COPIA-LIKE POLYPROTEIN_RETROTRANSPOSON"/>
    <property type="match status" value="1"/>
</dbReference>
<evidence type="ECO:0008006" key="3">
    <source>
        <dbReference type="Google" id="ProtNLM"/>
    </source>
</evidence>
<proteinExistence type="predicted"/>
<accession>A0A9D3UJ35</accession>